<evidence type="ECO:0000313" key="3">
    <source>
        <dbReference type="EMBL" id="PPS09440.1"/>
    </source>
</evidence>
<reference evidence="3 4" key="1">
    <citation type="submission" date="2015-01" db="EMBL/GenBank/DDBJ databases">
        <title>Genome of allotetraploid Gossypium barbadense reveals genomic plasticity and fiber elongation in cotton evolution.</title>
        <authorList>
            <person name="Chen X."/>
            <person name="Liu X."/>
            <person name="Zhao B."/>
            <person name="Zheng H."/>
            <person name="Hu Y."/>
            <person name="Lu G."/>
            <person name="Yang C."/>
            <person name="Chen J."/>
            <person name="Shan C."/>
            <person name="Zhang L."/>
            <person name="Zhou Y."/>
            <person name="Wang L."/>
            <person name="Guo W."/>
            <person name="Bai Y."/>
            <person name="Ruan J."/>
            <person name="Shangguan X."/>
            <person name="Mao Y."/>
            <person name="Jiang J."/>
            <person name="Zhu Y."/>
            <person name="Lei J."/>
            <person name="Kang H."/>
            <person name="Chen S."/>
            <person name="He X."/>
            <person name="Wang R."/>
            <person name="Wang Y."/>
            <person name="Chen J."/>
            <person name="Wang L."/>
            <person name="Yu S."/>
            <person name="Wang B."/>
            <person name="Wei J."/>
            <person name="Song S."/>
            <person name="Lu X."/>
            <person name="Gao Z."/>
            <person name="Gu W."/>
            <person name="Deng X."/>
            <person name="Ma D."/>
            <person name="Wang S."/>
            <person name="Liang W."/>
            <person name="Fang L."/>
            <person name="Cai C."/>
            <person name="Zhu X."/>
            <person name="Zhou B."/>
            <person name="Zhang Y."/>
            <person name="Chen Z."/>
            <person name="Xu S."/>
            <person name="Zhu R."/>
            <person name="Wang S."/>
            <person name="Zhang T."/>
            <person name="Zhao G."/>
        </authorList>
    </citation>
    <scope>NUCLEOTIDE SEQUENCE [LARGE SCALE GENOMIC DNA]</scope>
    <source>
        <strain evidence="4">cv. Xinhai21</strain>
        <tissue evidence="3">Leaf</tissue>
    </source>
</reference>
<name>A0A2P5Y1G8_GOSBA</name>
<dbReference type="InterPro" id="IPR004312">
    <property type="entry name" value="ATHILA_Orf1_C"/>
</dbReference>
<dbReference type="OrthoDB" id="1685790at2759"/>
<evidence type="ECO:0000313" key="4">
    <source>
        <dbReference type="Proteomes" id="UP000239757"/>
    </source>
</evidence>
<dbReference type="AlphaFoldDB" id="A0A2P5Y1G8"/>
<protein>
    <recommendedName>
        <fullName evidence="2">Arabidopsis retrotransposon Orf1 C-terminal domain-containing protein</fullName>
    </recommendedName>
</protein>
<feature type="domain" description="Arabidopsis retrotransposon Orf1 C-terminal" evidence="2">
    <location>
        <begin position="180"/>
        <end position="243"/>
    </location>
</feature>
<dbReference type="Pfam" id="PF03078">
    <property type="entry name" value="ATHILA"/>
    <property type="match status" value="1"/>
</dbReference>
<feature type="region of interest" description="Disordered" evidence="1">
    <location>
        <begin position="263"/>
        <end position="284"/>
    </location>
</feature>
<accession>A0A2P5Y1G8</accession>
<sequence length="296" mass="33364">MSLKEAHESFLSNSRGPVHEDQRLQIEELDEWQTHKPRTHDKPKLRQDELNTFLNLLKVGDRVLLDVADLHIVTNTSNEEIPLTVISIFPFDIVEVIIPSTMSSSRGKKVAVPVSKKKKGASSSSGPTVETVMMNYDDPGTVQFCLSRLVRQLSVLEFGMALGFYTEEFKEENDLHALHCHIYRSLSRFWDTLVLDGAPYNLSHSKASALPPSLRYLHAILAHTITGRRESTGVVNTHNACFLWHVIDLAYCIALAIQHQTERHRKGYKDPPTQPPPPSRPVHAVASYADISERLT</sequence>
<dbReference type="EMBL" id="KZ663858">
    <property type="protein sequence ID" value="PPS09440.1"/>
    <property type="molecule type" value="Genomic_DNA"/>
</dbReference>
<organism evidence="3 4">
    <name type="scientific">Gossypium barbadense</name>
    <name type="common">Sea Island cotton</name>
    <name type="synonym">Hibiscus barbadensis</name>
    <dbReference type="NCBI Taxonomy" id="3634"/>
    <lineage>
        <taxon>Eukaryota</taxon>
        <taxon>Viridiplantae</taxon>
        <taxon>Streptophyta</taxon>
        <taxon>Embryophyta</taxon>
        <taxon>Tracheophyta</taxon>
        <taxon>Spermatophyta</taxon>
        <taxon>Magnoliopsida</taxon>
        <taxon>eudicotyledons</taxon>
        <taxon>Gunneridae</taxon>
        <taxon>Pentapetalae</taxon>
        <taxon>rosids</taxon>
        <taxon>malvids</taxon>
        <taxon>Malvales</taxon>
        <taxon>Malvaceae</taxon>
        <taxon>Malvoideae</taxon>
        <taxon>Gossypium</taxon>
    </lineage>
</organism>
<dbReference type="Proteomes" id="UP000239757">
    <property type="component" value="Unassembled WGS sequence"/>
</dbReference>
<proteinExistence type="predicted"/>
<gene>
    <name evidence="3" type="ORF">GOBAR_AA11204</name>
</gene>
<evidence type="ECO:0000259" key="2">
    <source>
        <dbReference type="Pfam" id="PF03078"/>
    </source>
</evidence>
<evidence type="ECO:0000256" key="1">
    <source>
        <dbReference type="SAM" id="MobiDB-lite"/>
    </source>
</evidence>